<dbReference type="AlphaFoldDB" id="A0A392VAQ0"/>
<evidence type="ECO:0000313" key="1">
    <source>
        <dbReference type="EMBL" id="MCI84339.1"/>
    </source>
</evidence>
<accession>A0A392VAQ0</accession>
<comment type="caution">
    <text evidence="1">The sequence shown here is derived from an EMBL/GenBank/DDBJ whole genome shotgun (WGS) entry which is preliminary data.</text>
</comment>
<proteinExistence type="predicted"/>
<reference evidence="1 2" key="1">
    <citation type="journal article" date="2018" name="Front. Plant Sci.">
        <title>Red Clover (Trifolium pratense) and Zigzag Clover (T. medium) - A Picture of Genomic Similarities and Differences.</title>
        <authorList>
            <person name="Dluhosova J."/>
            <person name="Istvanek J."/>
            <person name="Nedelnik J."/>
            <person name="Repkova J."/>
        </authorList>
    </citation>
    <scope>NUCLEOTIDE SEQUENCE [LARGE SCALE GENOMIC DNA]</scope>
    <source>
        <strain evidence="2">cv. 10/8</strain>
        <tissue evidence="1">Leaf</tissue>
    </source>
</reference>
<dbReference type="EMBL" id="LXQA011088618">
    <property type="protein sequence ID" value="MCI84339.1"/>
    <property type="molecule type" value="Genomic_DNA"/>
</dbReference>
<protein>
    <submittedName>
        <fullName evidence="1">Uncharacterized protein</fullName>
    </submittedName>
</protein>
<dbReference type="Proteomes" id="UP000265520">
    <property type="component" value="Unassembled WGS sequence"/>
</dbReference>
<evidence type="ECO:0000313" key="2">
    <source>
        <dbReference type="Proteomes" id="UP000265520"/>
    </source>
</evidence>
<organism evidence="1 2">
    <name type="scientific">Trifolium medium</name>
    <dbReference type="NCBI Taxonomy" id="97028"/>
    <lineage>
        <taxon>Eukaryota</taxon>
        <taxon>Viridiplantae</taxon>
        <taxon>Streptophyta</taxon>
        <taxon>Embryophyta</taxon>
        <taxon>Tracheophyta</taxon>
        <taxon>Spermatophyta</taxon>
        <taxon>Magnoliopsida</taxon>
        <taxon>eudicotyledons</taxon>
        <taxon>Gunneridae</taxon>
        <taxon>Pentapetalae</taxon>
        <taxon>rosids</taxon>
        <taxon>fabids</taxon>
        <taxon>Fabales</taxon>
        <taxon>Fabaceae</taxon>
        <taxon>Papilionoideae</taxon>
        <taxon>50 kb inversion clade</taxon>
        <taxon>NPAAA clade</taxon>
        <taxon>Hologalegina</taxon>
        <taxon>IRL clade</taxon>
        <taxon>Trifolieae</taxon>
        <taxon>Trifolium</taxon>
    </lineage>
</organism>
<feature type="non-terminal residue" evidence="1">
    <location>
        <position position="48"/>
    </location>
</feature>
<sequence length="48" mass="5681">MWSKYFIVMSNDRRSDNSNSNVRKYETMCNTVRESINQGCNDAVKRMT</sequence>
<keyword evidence="2" id="KW-1185">Reference proteome</keyword>
<name>A0A392VAQ0_9FABA</name>